<dbReference type="EMBL" id="CAJOBC010008915">
    <property type="protein sequence ID" value="CAF3974327.1"/>
    <property type="molecule type" value="Genomic_DNA"/>
</dbReference>
<dbReference type="PANTHER" id="PTHR13504">
    <property type="entry name" value="FIDO DOMAIN-CONTAINING PROTEIN DDB_G0283145"/>
    <property type="match status" value="1"/>
</dbReference>
<dbReference type="Pfam" id="PF02661">
    <property type="entry name" value="Fic"/>
    <property type="match status" value="1"/>
</dbReference>
<evidence type="ECO:0000313" key="5">
    <source>
        <dbReference type="EMBL" id="CAF1232566.1"/>
    </source>
</evidence>
<dbReference type="Proteomes" id="UP000663829">
    <property type="component" value="Unassembled WGS sequence"/>
</dbReference>
<comment type="caution">
    <text evidence="4">The sequence shown here is derived from an EMBL/GenBank/DDBJ whole genome shotgun (WGS) entry which is preliminary data.</text>
</comment>
<dbReference type="InterPro" id="IPR040198">
    <property type="entry name" value="Fido_containing"/>
</dbReference>
<evidence type="ECO:0000256" key="2">
    <source>
        <dbReference type="PIRSR" id="PIRSR640198-2"/>
    </source>
</evidence>
<dbReference type="Proteomes" id="UP000677228">
    <property type="component" value="Unassembled WGS sequence"/>
</dbReference>
<dbReference type="PANTHER" id="PTHR13504:SF38">
    <property type="entry name" value="FIDO DOMAIN-CONTAINING PROTEIN"/>
    <property type="match status" value="1"/>
</dbReference>
<evidence type="ECO:0000313" key="6">
    <source>
        <dbReference type="EMBL" id="CAF3974327.1"/>
    </source>
</evidence>
<dbReference type="SUPFAM" id="SSF140931">
    <property type="entry name" value="Fic-like"/>
    <property type="match status" value="1"/>
</dbReference>
<dbReference type="Proteomes" id="UP000682733">
    <property type="component" value="Unassembled WGS sequence"/>
</dbReference>
<keyword evidence="2" id="KW-0547">Nucleotide-binding</keyword>
<proteinExistence type="predicted"/>
<dbReference type="AlphaFoldDB" id="A0A814X2A6"/>
<evidence type="ECO:0000313" key="4">
    <source>
        <dbReference type="EMBL" id="CAF1210281.1"/>
    </source>
</evidence>
<dbReference type="EMBL" id="CAJOBA010037348">
    <property type="protein sequence ID" value="CAF4040660.1"/>
    <property type="molecule type" value="Genomic_DNA"/>
</dbReference>
<dbReference type="PROSITE" id="PS51459">
    <property type="entry name" value="FIDO"/>
    <property type="match status" value="1"/>
</dbReference>
<feature type="non-terminal residue" evidence="4">
    <location>
        <position position="1"/>
    </location>
</feature>
<dbReference type="OrthoDB" id="439046at2759"/>
<accession>A0A814X2A6</accession>
<organism evidence="4 8">
    <name type="scientific">Didymodactylos carnosus</name>
    <dbReference type="NCBI Taxonomy" id="1234261"/>
    <lineage>
        <taxon>Eukaryota</taxon>
        <taxon>Metazoa</taxon>
        <taxon>Spiralia</taxon>
        <taxon>Gnathifera</taxon>
        <taxon>Rotifera</taxon>
        <taxon>Eurotatoria</taxon>
        <taxon>Bdelloidea</taxon>
        <taxon>Philodinida</taxon>
        <taxon>Philodinidae</taxon>
        <taxon>Didymodactylos</taxon>
    </lineage>
</organism>
<dbReference type="EMBL" id="CAJNOK010015801">
    <property type="protein sequence ID" value="CAF1232566.1"/>
    <property type="molecule type" value="Genomic_DNA"/>
</dbReference>
<feature type="binding site" evidence="2">
    <location>
        <begin position="30"/>
        <end position="37"/>
    </location>
    <ligand>
        <name>ATP</name>
        <dbReference type="ChEBI" id="CHEBI:30616"/>
    </ligand>
</feature>
<evidence type="ECO:0000313" key="8">
    <source>
        <dbReference type="Proteomes" id="UP000663829"/>
    </source>
</evidence>
<sequence length="102" mass="11663">NRYSKADRTPPFALAALIHKELIKIHPFSDGNGRTTRVVVSNYLISKEYLPLLVTLNDRDRYIEAVQAAVVDDNLQPFIVYLYEQQLAALKFSESESMCDFP</sequence>
<dbReference type="EMBL" id="CAJNOQ010008914">
    <property type="protein sequence ID" value="CAF1210281.1"/>
    <property type="molecule type" value="Genomic_DNA"/>
</dbReference>
<protein>
    <recommendedName>
        <fullName evidence="3">Fido domain-containing protein</fullName>
    </recommendedName>
</protein>
<dbReference type="Gene3D" id="1.10.3290.10">
    <property type="entry name" value="Fido-like domain"/>
    <property type="match status" value="1"/>
</dbReference>
<name>A0A814X2A6_9BILA</name>
<evidence type="ECO:0000313" key="7">
    <source>
        <dbReference type="EMBL" id="CAF4040660.1"/>
    </source>
</evidence>
<keyword evidence="8" id="KW-1185">Reference proteome</keyword>
<dbReference type="GO" id="GO:0005524">
    <property type="term" value="F:ATP binding"/>
    <property type="evidence" value="ECO:0007669"/>
    <property type="project" value="UniProtKB-KW"/>
</dbReference>
<dbReference type="InterPro" id="IPR036597">
    <property type="entry name" value="Fido-like_dom_sf"/>
</dbReference>
<evidence type="ECO:0000256" key="1">
    <source>
        <dbReference type="PIRSR" id="PIRSR640198-1"/>
    </source>
</evidence>
<feature type="active site" evidence="1">
    <location>
        <position position="26"/>
    </location>
</feature>
<reference evidence="4" key="1">
    <citation type="submission" date="2021-02" db="EMBL/GenBank/DDBJ databases">
        <authorList>
            <person name="Nowell W R."/>
        </authorList>
    </citation>
    <scope>NUCLEOTIDE SEQUENCE</scope>
</reference>
<keyword evidence="2" id="KW-0067">ATP-binding</keyword>
<evidence type="ECO:0000259" key="3">
    <source>
        <dbReference type="PROSITE" id="PS51459"/>
    </source>
</evidence>
<dbReference type="Proteomes" id="UP000681722">
    <property type="component" value="Unassembled WGS sequence"/>
</dbReference>
<gene>
    <name evidence="4" type="ORF">GPM918_LOCUS24176</name>
    <name evidence="5" type="ORF">OVA965_LOCUS25449</name>
    <name evidence="6" type="ORF">SRO942_LOCUS24175</name>
    <name evidence="7" type="ORF">TMI583_LOCUS26177</name>
</gene>
<feature type="domain" description="Fido" evidence="3">
    <location>
        <begin position="1"/>
        <end position="84"/>
    </location>
</feature>
<dbReference type="InterPro" id="IPR003812">
    <property type="entry name" value="Fido"/>
</dbReference>